<dbReference type="PANTHER" id="PTHR36842">
    <property type="entry name" value="PROTEIN TOLB HOMOLOG"/>
    <property type="match status" value="1"/>
</dbReference>
<dbReference type="EMBL" id="QWKY01000119">
    <property type="protein sequence ID" value="RIH74487.1"/>
    <property type="molecule type" value="Genomic_DNA"/>
</dbReference>
<proteinExistence type="inferred from homology"/>
<protein>
    <submittedName>
        <fullName evidence="4">Protein TolB</fullName>
    </submittedName>
</protein>
<accession>A0ABX9MHG8</accession>
<gene>
    <name evidence="4" type="primary">tolB</name>
    <name evidence="4" type="ORF">Mhypo_03323</name>
</gene>
<reference evidence="4 5" key="1">
    <citation type="submission" date="2018-08" db="EMBL/GenBank/DDBJ databases">
        <title>Meiothermus hypogaeus DSM 23238 genome sequencing project.</title>
        <authorList>
            <person name="Da Costa M.S."/>
            <person name="Albuquerque L."/>
            <person name="Raposo P."/>
            <person name="Froufe H.J.C."/>
            <person name="Barroso C.S."/>
            <person name="Egas C."/>
        </authorList>
    </citation>
    <scope>NUCLEOTIDE SEQUENCE [LARGE SCALE GENOMIC DNA]</scope>
    <source>
        <strain evidence="4 5">DSM 23238</strain>
    </source>
</reference>
<dbReference type="Pfam" id="PF07676">
    <property type="entry name" value="PD40"/>
    <property type="match status" value="2"/>
</dbReference>
<dbReference type="PANTHER" id="PTHR36842:SF1">
    <property type="entry name" value="PROTEIN TOLB"/>
    <property type="match status" value="1"/>
</dbReference>
<sequence>MWRLLAVILLFCTGALAQFDPTRQWFTLRTEHFDIHYHAGLERVASEAAIYAENAYQLLQADFEPPPGRISIVLSDVGDTLNGFANPANNVVGIFTGQFRSSDLFNPRLSSWWETVIFHEIVHMFDLSQVRGPLKDRTRIFGQLPSQNAVKPFPFVEGTVLYFKHKKLGESRLNDATTRMVLRQMVLSARFPTLDEIRQAYSKSTWPYLGFLVYNYSAWLVQYLEVRFGEDAYRRFTDANAAMLATKDFNEPFLKAFGLSLDQIYTDFVRWLPSQFQDEIARIRAQGLTPVQKLSNLGFFSEGATDSANGIVYAHASPLRSGLRLIVNERERELLNGPAQYPQWSPDGRYLLFTTSSTTSPYFVGSDLYRYDRLEDRVKRLTNGERVYYARYAPDGQSIFMARNTPDGSTELARYFLELERTQPLRSFPNQDGVVHSFAVAPDGGSLILSLLRRGGFQDLYRYTLQTGALTPLTQDKNVDSDPVFSPDGQYVIYSSDVNRVYNLYAYRLADGAVFQVTNLLTGAYRPTLSHSKQQIIFTGYDETGYNLYQTPYNPSAWKRVELKWEPLPPFEPAEAAKGQRYDPLRYLRPLYWLPLADVSVDGFGLNAFLGVSFGASDPVGIHAYSVGAGFDSNFRGIFYNAAYQFAGFGFPITLQAAGSGSDNAQGIGTSFWSPQGSLGLQYLRRDVLEPALDPNQNTVTHVFSVRLSGLNSTASDLFRFRSSLSAVGTAFVREGSPDWRYSARGALGFQFRLPLEASHLIGLRVGGGFTTSPLAFDAFDLGSLPLVVGSAPVLAVRGYGPGQLRGSQALVGSLEYRPPPWSIERGLGNWPVFFDDLSLSVFVDAGVAGSPLDLEQVRFALGAELRLGLTLFYLAPGSSIALGGAQGIGEPGPRFYLNLVLPGL</sequence>
<evidence type="ECO:0000313" key="5">
    <source>
        <dbReference type="Proteomes" id="UP000265443"/>
    </source>
</evidence>
<dbReference type="InterPro" id="IPR002469">
    <property type="entry name" value="Peptidase_S9B_N"/>
</dbReference>
<name>A0ABX9MHG8_9DEIN</name>
<keyword evidence="2" id="KW-0732">Signal</keyword>
<dbReference type="InterPro" id="IPR011042">
    <property type="entry name" value="6-blade_b-propeller_TolB-like"/>
</dbReference>
<keyword evidence="5" id="KW-1185">Reference proteome</keyword>
<evidence type="ECO:0000313" key="4">
    <source>
        <dbReference type="EMBL" id="RIH74487.1"/>
    </source>
</evidence>
<dbReference type="Pfam" id="PF00930">
    <property type="entry name" value="DPPIV_N"/>
    <property type="match status" value="1"/>
</dbReference>
<feature type="chain" id="PRO_5047271161" evidence="2">
    <location>
        <begin position="18"/>
        <end position="905"/>
    </location>
</feature>
<organism evidence="4 5">
    <name type="scientific">Meiothermus hypogaeus</name>
    <dbReference type="NCBI Taxonomy" id="884155"/>
    <lineage>
        <taxon>Bacteria</taxon>
        <taxon>Thermotogati</taxon>
        <taxon>Deinococcota</taxon>
        <taxon>Deinococci</taxon>
        <taxon>Thermales</taxon>
        <taxon>Thermaceae</taxon>
        <taxon>Meiothermus</taxon>
    </lineage>
</organism>
<comment type="caution">
    <text evidence="4">The sequence shown here is derived from an EMBL/GenBank/DDBJ whole genome shotgun (WGS) entry which is preliminary data.</text>
</comment>
<evidence type="ECO:0000259" key="3">
    <source>
        <dbReference type="Pfam" id="PF00930"/>
    </source>
</evidence>
<dbReference type="SUPFAM" id="SSF82171">
    <property type="entry name" value="DPP6 N-terminal domain-like"/>
    <property type="match status" value="1"/>
</dbReference>
<feature type="domain" description="Dipeptidylpeptidase IV N-terminal" evidence="3">
    <location>
        <begin position="450"/>
        <end position="519"/>
    </location>
</feature>
<evidence type="ECO:0000256" key="2">
    <source>
        <dbReference type="SAM" id="SignalP"/>
    </source>
</evidence>
<evidence type="ECO:0000256" key="1">
    <source>
        <dbReference type="ARBA" id="ARBA00009820"/>
    </source>
</evidence>
<dbReference type="Gene3D" id="2.120.10.30">
    <property type="entry name" value="TolB, C-terminal domain"/>
    <property type="match status" value="2"/>
</dbReference>
<dbReference type="InterPro" id="IPR011659">
    <property type="entry name" value="WD40"/>
</dbReference>
<feature type="signal peptide" evidence="2">
    <location>
        <begin position="1"/>
        <end position="17"/>
    </location>
</feature>
<dbReference type="RefSeq" id="WP_119342385.1">
    <property type="nucleotide sequence ID" value="NZ_QWKY01000119.1"/>
</dbReference>
<dbReference type="Proteomes" id="UP000265443">
    <property type="component" value="Unassembled WGS sequence"/>
</dbReference>
<comment type="similarity">
    <text evidence="1">Belongs to the TolB family.</text>
</comment>